<gene>
    <name evidence="1" type="ORF">B4N89_32365</name>
</gene>
<dbReference type="STRING" id="159449.B4N89_32365"/>
<dbReference type="GO" id="GO:0008168">
    <property type="term" value="F:methyltransferase activity"/>
    <property type="evidence" value="ECO:0007669"/>
    <property type="project" value="UniProtKB-KW"/>
</dbReference>
<dbReference type="GO" id="GO:0032259">
    <property type="term" value="P:methylation"/>
    <property type="evidence" value="ECO:0007669"/>
    <property type="project" value="UniProtKB-KW"/>
</dbReference>
<dbReference type="SUPFAM" id="SSF53335">
    <property type="entry name" value="S-adenosyl-L-methionine-dependent methyltransferases"/>
    <property type="match status" value="1"/>
</dbReference>
<dbReference type="InterPro" id="IPR029063">
    <property type="entry name" value="SAM-dependent_MTases_sf"/>
</dbReference>
<evidence type="ECO:0000313" key="1">
    <source>
        <dbReference type="EMBL" id="OPC78833.1"/>
    </source>
</evidence>
<dbReference type="CDD" id="cd02440">
    <property type="entry name" value="AdoMet_MTases"/>
    <property type="match status" value="1"/>
</dbReference>
<keyword evidence="1" id="KW-0808">Transferase</keyword>
<name>A0A1T3NPI1_9ACTN</name>
<sequence>MGEAGGDQGYLLDNRQAEAGVRFRALAELFDPVTFRHVDRLGIGAGMRCWEVGAGGASVPVGLAERVGPTGAVVATDIDVSWTRDVAGGVIEVFTHDVAVDPPPTGGFDLVHARLVLIHVADRAEALRRMVEALRPGGVLLVEDADPMLQPLACPDESGPEQRLANRLRSDVRTLMAARGADLAYGRTLPRLLRAAGLDDVRADAYFPITSPACAVLEAATVRQVRHHLVEQGLADDEEIDRHLATIAAGRLDLALAPMISAWGRRR</sequence>
<dbReference type="RefSeq" id="WP_078980038.1">
    <property type="nucleotide sequence ID" value="NZ_MWQN01000002.1"/>
</dbReference>
<accession>A0A1T3NPI1</accession>
<protein>
    <submittedName>
        <fullName evidence="1">SAM-dependent methyltransferase</fullName>
    </submittedName>
</protein>
<proteinExistence type="predicted"/>
<keyword evidence="2" id="KW-1185">Reference proteome</keyword>
<dbReference type="Pfam" id="PF13489">
    <property type="entry name" value="Methyltransf_23"/>
    <property type="match status" value="1"/>
</dbReference>
<dbReference type="OrthoDB" id="3469983at2"/>
<dbReference type="Proteomes" id="UP000190037">
    <property type="component" value="Unassembled WGS sequence"/>
</dbReference>
<comment type="caution">
    <text evidence="1">The sequence shown here is derived from an EMBL/GenBank/DDBJ whole genome shotgun (WGS) entry which is preliminary data.</text>
</comment>
<dbReference type="AlphaFoldDB" id="A0A1T3NPI1"/>
<dbReference type="Gene3D" id="3.40.50.150">
    <property type="entry name" value="Vaccinia Virus protein VP39"/>
    <property type="match status" value="1"/>
</dbReference>
<dbReference type="EMBL" id="MWQN01000002">
    <property type="protein sequence ID" value="OPC78833.1"/>
    <property type="molecule type" value="Genomic_DNA"/>
</dbReference>
<reference evidence="1 2" key="1">
    <citation type="submission" date="2017-03" db="EMBL/GenBank/DDBJ databases">
        <title>Draft genome sequence of Streptomyces scabrisporus NF3, endophyte isolated from Amphipterygium adstringens.</title>
        <authorList>
            <person name="Vazquez M."/>
            <person name="Ceapa C.D."/>
            <person name="Rodriguez Luna D."/>
            <person name="Sanchez Esquivel S."/>
        </authorList>
    </citation>
    <scope>NUCLEOTIDE SEQUENCE [LARGE SCALE GENOMIC DNA]</scope>
    <source>
        <strain evidence="1 2">NF3</strain>
    </source>
</reference>
<keyword evidence="1" id="KW-0489">Methyltransferase</keyword>
<organism evidence="1 2">
    <name type="scientific">Embleya scabrispora</name>
    <dbReference type="NCBI Taxonomy" id="159449"/>
    <lineage>
        <taxon>Bacteria</taxon>
        <taxon>Bacillati</taxon>
        <taxon>Actinomycetota</taxon>
        <taxon>Actinomycetes</taxon>
        <taxon>Kitasatosporales</taxon>
        <taxon>Streptomycetaceae</taxon>
        <taxon>Embleya</taxon>
    </lineage>
</organism>
<evidence type="ECO:0000313" key="2">
    <source>
        <dbReference type="Proteomes" id="UP000190037"/>
    </source>
</evidence>